<comment type="catalytic activity">
    <reaction evidence="12">
        <text>L-valine + 2-oxoglutarate = 3-methyl-2-oxobutanoate + L-glutamate</text>
        <dbReference type="Rhea" id="RHEA:24813"/>
        <dbReference type="ChEBI" id="CHEBI:11851"/>
        <dbReference type="ChEBI" id="CHEBI:16810"/>
        <dbReference type="ChEBI" id="CHEBI:29985"/>
        <dbReference type="ChEBI" id="CHEBI:57762"/>
        <dbReference type="EC" id="2.6.1.42"/>
    </reaction>
</comment>
<evidence type="ECO:0000256" key="8">
    <source>
        <dbReference type="ARBA" id="ARBA00022605"/>
    </source>
</evidence>
<evidence type="ECO:0000256" key="5">
    <source>
        <dbReference type="ARBA" id="ARBA00009320"/>
    </source>
</evidence>
<dbReference type="InterPro" id="IPR036038">
    <property type="entry name" value="Aminotransferase-like"/>
</dbReference>
<dbReference type="NCBIfam" id="NF009897">
    <property type="entry name" value="PRK13357.1"/>
    <property type="match status" value="1"/>
</dbReference>
<comment type="caution">
    <text evidence="15">The sequence shown here is derived from an EMBL/GenBank/DDBJ whole genome shotgun (WGS) entry which is preliminary data.</text>
</comment>
<comment type="catalytic activity">
    <reaction evidence="13">
        <text>L-isoleucine + 2-oxoglutarate = (S)-3-methyl-2-oxopentanoate + L-glutamate</text>
        <dbReference type="Rhea" id="RHEA:24801"/>
        <dbReference type="ChEBI" id="CHEBI:16810"/>
        <dbReference type="ChEBI" id="CHEBI:29985"/>
        <dbReference type="ChEBI" id="CHEBI:35146"/>
        <dbReference type="ChEBI" id="CHEBI:58045"/>
        <dbReference type="EC" id="2.6.1.42"/>
    </reaction>
</comment>
<evidence type="ECO:0000256" key="7">
    <source>
        <dbReference type="ARBA" id="ARBA00022576"/>
    </source>
</evidence>
<proteinExistence type="inferred from homology"/>
<evidence type="ECO:0000256" key="10">
    <source>
        <dbReference type="ARBA" id="ARBA00022898"/>
    </source>
</evidence>
<evidence type="ECO:0000256" key="13">
    <source>
        <dbReference type="ARBA" id="ARBA00048798"/>
    </source>
</evidence>
<evidence type="ECO:0000256" key="2">
    <source>
        <dbReference type="ARBA" id="ARBA00004824"/>
    </source>
</evidence>
<keyword evidence="7 15" id="KW-0032">Aminotransferase</keyword>
<evidence type="ECO:0000256" key="3">
    <source>
        <dbReference type="ARBA" id="ARBA00004931"/>
    </source>
</evidence>
<sequence>MEIRMEKCKELKQKPDQKHLGFGKYMTDYMFVMDWTKDEGWKDARIVPYAPITLEPACVTLHYAQETFEGMKAYRTAEGKIQLFRPEMNAKRMINSNARLCMPEVPEDMFVEAVKALVKVEEDWVPSEPETSLYIRPFMFATESALGVHMATAYKFMVICCPVGAYYAEGINPVKILVEDELVRAVKGGTGFTKCGGNYAGSILGQVKAEKMGYSQVLWLDGEHRKYVEEVGTMNIMFKIDGEIYTAPIEGTVLPGVTRDSMIHILRDWGYKVNETRLSIDDLMKAGHDGKLEEVFGTGTAAVISPVGELRYKDDVITINDFKIGELTQKLYDTLTGIQWGKLEDKYGWTVEVK</sequence>
<evidence type="ECO:0000256" key="11">
    <source>
        <dbReference type="ARBA" id="ARBA00023304"/>
    </source>
</evidence>
<dbReference type="InterPro" id="IPR005786">
    <property type="entry name" value="B_amino_transII"/>
</dbReference>
<dbReference type="PIRSF" id="PIRSF006468">
    <property type="entry name" value="BCAT1"/>
    <property type="match status" value="1"/>
</dbReference>
<dbReference type="NCBIfam" id="TIGR01123">
    <property type="entry name" value="ilvE_II"/>
    <property type="match status" value="1"/>
</dbReference>
<reference evidence="15 16" key="1">
    <citation type="submission" date="2024-03" db="EMBL/GenBank/DDBJ databases">
        <title>Human intestinal bacterial collection.</title>
        <authorList>
            <person name="Pauvert C."/>
            <person name="Hitch T.C.A."/>
            <person name="Clavel T."/>
        </authorList>
    </citation>
    <scope>NUCLEOTIDE SEQUENCE [LARGE SCALE GENOMIC DNA]</scope>
    <source>
        <strain evidence="15 16">CLA-AA-H185</strain>
    </source>
</reference>
<dbReference type="InterPro" id="IPR043132">
    <property type="entry name" value="BCAT-like_C"/>
</dbReference>
<dbReference type="PANTHER" id="PTHR11825">
    <property type="entry name" value="SUBGROUP IIII AMINOTRANSFERASE"/>
    <property type="match status" value="1"/>
</dbReference>
<evidence type="ECO:0000313" key="15">
    <source>
        <dbReference type="EMBL" id="MEQ2556685.1"/>
    </source>
</evidence>
<dbReference type="Gene3D" id="3.20.10.10">
    <property type="entry name" value="D-amino Acid Aminotransferase, subunit A, domain 2"/>
    <property type="match status" value="1"/>
</dbReference>
<dbReference type="InterPro" id="IPR001544">
    <property type="entry name" value="Aminotrans_IV"/>
</dbReference>
<name>A0ABV1HAD4_9FIRM</name>
<dbReference type="SUPFAM" id="SSF56752">
    <property type="entry name" value="D-aminoacid aminotransferase-like PLP-dependent enzymes"/>
    <property type="match status" value="1"/>
</dbReference>
<dbReference type="PANTHER" id="PTHR11825:SF44">
    <property type="entry name" value="BRANCHED-CHAIN-AMINO-ACID AMINOTRANSFERASE"/>
    <property type="match status" value="1"/>
</dbReference>
<comment type="pathway">
    <text evidence="4">Amino-acid biosynthesis; L-leucine biosynthesis; L-leucine from 3-methyl-2-oxobutanoate: step 4/4.</text>
</comment>
<dbReference type="GO" id="GO:0004084">
    <property type="term" value="F:branched-chain-amino-acid transaminase activity"/>
    <property type="evidence" value="ECO:0007669"/>
    <property type="project" value="UniProtKB-EC"/>
</dbReference>
<comment type="catalytic activity">
    <reaction evidence="14">
        <text>L-leucine + 2-oxoglutarate = 4-methyl-2-oxopentanoate + L-glutamate</text>
        <dbReference type="Rhea" id="RHEA:18321"/>
        <dbReference type="ChEBI" id="CHEBI:16810"/>
        <dbReference type="ChEBI" id="CHEBI:17865"/>
        <dbReference type="ChEBI" id="CHEBI:29985"/>
        <dbReference type="ChEBI" id="CHEBI:57427"/>
        <dbReference type="EC" id="2.6.1.42"/>
    </reaction>
</comment>
<accession>A0ABV1HAD4</accession>
<evidence type="ECO:0000256" key="9">
    <source>
        <dbReference type="ARBA" id="ARBA00022679"/>
    </source>
</evidence>
<keyword evidence="10" id="KW-0663">Pyridoxal phosphate</keyword>
<protein>
    <recommendedName>
        <fullName evidence="6">branched-chain-amino-acid transaminase</fullName>
        <ecNumber evidence="6">2.6.1.42</ecNumber>
    </recommendedName>
</protein>
<evidence type="ECO:0000256" key="4">
    <source>
        <dbReference type="ARBA" id="ARBA00005072"/>
    </source>
</evidence>
<dbReference type="EC" id="2.6.1.42" evidence="6"/>
<gene>
    <name evidence="15" type="ORF">WMO43_02150</name>
</gene>
<evidence type="ECO:0000256" key="12">
    <source>
        <dbReference type="ARBA" id="ARBA00048212"/>
    </source>
</evidence>
<comment type="pathway">
    <text evidence="3">Amino-acid biosynthesis; L-valine biosynthesis; L-valine from pyruvate: step 4/4.</text>
</comment>
<evidence type="ECO:0000313" key="16">
    <source>
        <dbReference type="Proteomes" id="UP001454489"/>
    </source>
</evidence>
<evidence type="ECO:0000256" key="1">
    <source>
        <dbReference type="ARBA" id="ARBA00001933"/>
    </source>
</evidence>
<keyword evidence="9 15" id="KW-0808">Transferase</keyword>
<keyword evidence="11" id="KW-0100">Branched-chain amino acid biosynthesis</keyword>
<comment type="similarity">
    <text evidence="5">Belongs to the class-IV pyridoxal-phosphate-dependent aminotransferase family.</text>
</comment>
<comment type="pathway">
    <text evidence="2">Amino-acid biosynthesis; L-isoleucine biosynthesis; L-isoleucine from 2-oxobutanoate: step 4/4.</text>
</comment>
<dbReference type="EMBL" id="JBBMEX010000002">
    <property type="protein sequence ID" value="MEQ2556685.1"/>
    <property type="molecule type" value="Genomic_DNA"/>
</dbReference>
<evidence type="ECO:0000256" key="6">
    <source>
        <dbReference type="ARBA" id="ARBA00013053"/>
    </source>
</evidence>
<keyword evidence="8" id="KW-0028">Amino-acid biosynthesis</keyword>
<dbReference type="InterPro" id="IPR033939">
    <property type="entry name" value="BCAT_family"/>
</dbReference>
<dbReference type="Pfam" id="PF01063">
    <property type="entry name" value="Aminotran_4"/>
    <property type="match status" value="1"/>
</dbReference>
<keyword evidence="16" id="KW-1185">Reference proteome</keyword>
<dbReference type="CDD" id="cd01557">
    <property type="entry name" value="BCAT_beta_family"/>
    <property type="match status" value="1"/>
</dbReference>
<organism evidence="15 16">
    <name type="scientific">Maccoyibacter intestinihominis</name>
    <dbReference type="NCBI Taxonomy" id="3133499"/>
    <lineage>
        <taxon>Bacteria</taxon>
        <taxon>Bacillati</taxon>
        <taxon>Bacillota</taxon>
        <taxon>Clostridia</taxon>
        <taxon>Lachnospirales</taxon>
        <taxon>Lachnospiraceae</taxon>
        <taxon>Maccoyibacter</taxon>
    </lineage>
</organism>
<dbReference type="Proteomes" id="UP001454489">
    <property type="component" value="Unassembled WGS sequence"/>
</dbReference>
<dbReference type="RefSeq" id="WP_177963296.1">
    <property type="nucleotide sequence ID" value="NZ_JBBMEX010000002.1"/>
</dbReference>
<dbReference type="InterPro" id="IPR043131">
    <property type="entry name" value="BCAT-like_N"/>
</dbReference>
<comment type="cofactor">
    <cofactor evidence="1">
        <name>pyridoxal 5'-phosphate</name>
        <dbReference type="ChEBI" id="CHEBI:597326"/>
    </cofactor>
</comment>
<dbReference type="Gene3D" id="3.30.470.10">
    <property type="match status" value="1"/>
</dbReference>
<evidence type="ECO:0000256" key="14">
    <source>
        <dbReference type="ARBA" id="ARBA00049229"/>
    </source>
</evidence>